<dbReference type="AlphaFoldDB" id="A0A8D8V2G7"/>
<dbReference type="SMART" id="SM00446">
    <property type="entry name" value="LRRcap"/>
    <property type="match status" value="1"/>
</dbReference>
<comment type="function">
    <text evidence="6">Implicated in a number of cellular processes, including proliferation, differentiation, caspase-dependent and caspase-independent apoptosis, suppression of transformation (tumor suppressor), inhibition of protein phosphatase 2A, regulation of mRNA trafficking and stability, and inhibition of acetyltransferases as part of the INHAT (inhibitor of histone acetyltransferases) complex.</text>
</comment>
<organism evidence="11">
    <name type="scientific">Cacopsylla melanoneura</name>
    <dbReference type="NCBI Taxonomy" id="428564"/>
    <lineage>
        <taxon>Eukaryota</taxon>
        <taxon>Metazoa</taxon>
        <taxon>Ecdysozoa</taxon>
        <taxon>Arthropoda</taxon>
        <taxon>Hexapoda</taxon>
        <taxon>Insecta</taxon>
        <taxon>Pterygota</taxon>
        <taxon>Neoptera</taxon>
        <taxon>Paraneoptera</taxon>
        <taxon>Hemiptera</taxon>
        <taxon>Sternorrhyncha</taxon>
        <taxon>Psylloidea</taxon>
        <taxon>Psyllidae</taxon>
        <taxon>Psyllinae</taxon>
        <taxon>Cacopsylla</taxon>
    </lineage>
</organism>
<dbReference type="PROSITE" id="PS51450">
    <property type="entry name" value="LRR"/>
    <property type="match status" value="1"/>
</dbReference>
<dbReference type="PANTHER" id="PTHR11375:SF0">
    <property type="entry name" value="ACIDIC LEUCINE-RICH NUCLEAR PHOSPHOPROTEIN 32 FAMILY MEMBER A"/>
    <property type="match status" value="1"/>
</dbReference>
<sequence length="467" mass="51547">MEQTMEKRIELEKRGRSASEITELNLDNCRSTSITALTAEFTNLETLSAINVGLTSLKGFPELPNLKRLELSDNRISGGLNVLQASQKLVYLNLCGNKIKDLETLEPLKELANLKHLDLFNNEVCTGTENYREKVFELLPSLKYLDGFDARDNEAPDSEEDMNGNEEDDDSDEEDDDDDDDDLDILNLEDSAVGSSAASEALEELLNADPCVVETEFLRGRKGKPGVRVKFQDLSKPYVPCVTIGEGNYTKFLHIVRGAEEASTLDMSPDSGINELQNLTPEEQEKQRQEWEKELVKMEEEINTLKQVLASKSKAAAELKKKLGFSVWKEFNDDISQGIKNVKETHVYQSAENLVKPVAEKATNILGGFGSGISTKLGQIKSSESFRSFEEKVGSAYENVKHLLGRSTIASDSSASTTTPSDGFQTKVSTSRSSSVQSFDDALAAGNRTNIVSPPSTPVIPEEKEIK</sequence>
<reference evidence="11" key="1">
    <citation type="submission" date="2021-05" db="EMBL/GenBank/DDBJ databases">
        <authorList>
            <person name="Alioto T."/>
            <person name="Alioto T."/>
            <person name="Gomez Garrido J."/>
        </authorList>
    </citation>
    <scope>NUCLEOTIDE SEQUENCE</scope>
</reference>
<evidence type="ECO:0000256" key="7">
    <source>
        <dbReference type="ARBA" id="ARBA00067860"/>
    </source>
</evidence>
<evidence type="ECO:0000256" key="8">
    <source>
        <dbReference type="SAM" id="Coils"/>
    </source>
</evidence>
<keyword evidence="2" id="KW-0433">Leucine-rich repeat</keyword>
<dbReference type="GO" id="GO:0042393">
    <property type="term" value="F:histone binding"/>
    <property type="evidence" value="ECO:0007669"/>
    <property type="project" value="TreeGrafter"/>
</dbReference>
<evidence type="ECO:0000259" key="10">
    <source>
        <dbReference type="SMART" id="SM00446"/>
    </source>
</evidence>
<dbReference type="Pfam" id="PF14580">
    <property type="entry name" value="LRR_9"/>
    <property type="match status" value="1"/>
</dbReference>
<evidence type="ECO:0000256" key="3">
    <source>
        <dbReference type="ARBA" id="ARBA00022737"/>
    </source>
</evidence>
<dbReference type="GO" id="GO:0005634">
    <property type="term" value="C:nucleus"/>
    <property type="evidence" value="ECO:0007669"/>
    <property type="project" value="TreeGrafter"/>
</dbReference>
<dbReference type="SUPFAM" id="SSF52058">
    <property type="entry name" value="L domain-like"/>
    <property type="match status" value="1"/>
</dbReference>
<evidence type="ECO:0000256" key="6">
    <source>
        <dbReference type="ARBA" id="ARBA00056686"/>
    </source>
</evidence>
<feature type="coiled-coil region" evidence="8">
    <location>
        <begin position="281"/>
        <end position="322"/>
    </location>
</feature>
<keyword evidence="3" id="KW-0677">Repeat</keyword>
<dbReference type="InterPro" id="IPR007327">
    <property type="entry name" value="TPD52"/>
</dbReference>
<evidence type="ECO:0000256" key="5">
    <source>
        <dbReference type="ARBA" id="ARBA00025777"/>
    </source>
</evidence>
<dbReference type="PANTHER" id="PTHR11375">
    <property type="entry name" value="ACIDIC LEUCINE-RICH NUCLEAR PHOSPHOPROTEIN 32"/>
    <property type="match status" value="1"/>
</dbReference>
<evidence type="ECO:0000313" key="11">
    <source>
        <dbReference type="EMBL" id="CAG6715560.1"/>
    </source>
</evidence>
<dbReference type="Pfam" id="PF04201">
    <property type="entry name" value="TPD52"/>
    <property type="match status" value="1"/>
</dbReference>
<feature type="compositionally biased region" description="Acidic residues" evidence="9">
    <location>
        <begin position="155"/>
        <end position="183"/>
    </location>
</feature>
<dbReference type="InterPro" id="IPR001611">
    <property type="entry name" value="Leu-rich_rpt"/>
</dbReference>
<keyword evidence="4 8" id="KW-0175">Coiled coil</keyword>
<dbReference type="InterPro" id="IPR003603">
    <property type="entry name" value="U2A'_phosphoprotein32A_C"/>
</dbReference>
<accession>A0A8D8V2G7</accession>
<feature type="region of interest" description="Disordered" evidence="9">
    <location>
        <begin position="410"/>
        <end position="467"/>
    </location>
</feature>
<dbReference type="FunFam" id="3.80.10.10:FF:000003">
    <property type="entry name" value="Acidic leucine-rich nuclear phosphoprotein 32 family member A"/>
    <property type="match status" value="1"/>
</dbReference>
<feature type="domain" description="U2A'/phosphoprotein 32 family A C-terminal" evidence="10">
    <location>
        <begin position="128"/>
        <end position="146"/>
    </location>
</feature>
<evidence type="ECO:0000256" key="9">
    <source>
        <dbReference type="SAM" id="MobiDB-lite"/>
    </source>
</evidence>
<comment type="similarity">
    <text evidence="1">Belongs to the TPD52 family.</text>
</comment>
<evidence type="ECO:0000256" key="4">
    <source>
        <dbReference type="ARBA" id="ARBA00023054"/>
    </source>
</evidence>
<dbReference type="InterPro" id="IPR032675">
    <property type="entry name" value="LRR_dom_sf"/>
</dbReference>
<proteinExistence type="inferred from homology"/>
<protein>
    <recommendedName>
        <fullName evidence="7">Acidic leucine-rich nuclear phosphoprotein 32 family member A</fullName>
    </recommendedName>
</protein>
<dbReference type="InterPro" id="IPR045081">
    <property type="entry name" value="AN32"/>
</dbReference>
<dbReference type="EMBL" id="HBUF01353302">
    <property type="protein sequence ID" value="CAG6715560.1"/>
    <property type="molecule type" value="Transcribed_RNA"/>
</dbReference>
<dbReference type="Gene3D" id="3.80.10.10">
    <property type="entry name" value="Ribonuclease Inhibitor"/>
    <property type="match status" value="1"/>
</dbReference>
<evidence type="ECO:0000256" key="2">
    <source>
        <dbReference type="ARBA" id="ARBA00022614"/>
    </source>
</evidence>
<name>A0A8D8V2G7_9HEMI</name>
<evidence type="ECO:0000256" key="1">
    <source>
        <dbReference type="ARBA" id="ARBA00005702"/>
    </source>
</evidence>
<feature type="compositionally biased region" description="Low complexity" evidence="9">
    <location>
        <begin position="410"/>
        <end position="438"/>
    </location>
</feature>
<feature type="region of interest" description="Disordered" evidence="9">
    <location>
        <begin position="149"/>
        <end position="183"/>
    </location>
</feature>
<comment type="similarity">
    <text evidence="5">Belongs to the ANP32 family.</text>
</comment>